<accession>A0A2H0NF00</accession>
<name>A0A2H0NF00_9BACT</name>
<proteinExistence type="predicted"/>
<comment type="caution">
    <text evidence="1">The sequence shown here is derived from an EMBL/GenBank/DDBJ whole genome shotgun (WGS) entry which is preliminary data.</text>
</comment>
<evidence type="ECO:0008006" key="3">
    <source>
        <dbReference type="Google" id="ProtNLM"/>
    </source>
</evidence>
<reference evidence="1 2" key="1">
    <citation type="submission" date="2017-09" db="EMBL/GenBank/DDBJ databases">
        <title>Depth-based differentiation of microbial function through sediment-hosted aquifers and enrichment of novel symbionts in the deep terrestrial subsurface.</title>
        <authorList>
            <person name="Probst A.J."/>
            <person name="Ladd B."/>
            <person name="Jarett J.K."/>
            <person name="Geller-Mcgrath D.E."/>
            <person name="Sieber C.M."/>
            <person name="Emerson J.B."/>
            <person name="Anantharaman K."/>
            <person name="Thomas B.C."/>
            <person name="Malmstrom R."/>
            <person name="Stieglmeier M."/>
            <person name="Klingl A."/>
            <person name="Woyke T."/>
            <person name="Ryan C.M."/>
            <person name="Banfield J.F."/>
        </authorList>
    </citation>
    <scope>NUCLEOTIDE SEQUENCE [LARGE SCALE GENOMIC DNA]</scope>
    <source>
        <strain evidence="1">CG11_big_fil_rev_8_21_14_0_20_38_23</strain>
    </source>
</reference>
<evidence type="ECO:0000313" key="2">
    <source>
        <dbReference type="Proteomes" id="UP000228867"/>
    </source>
</evidence>
<evidence type="ECO:0000313" key="1">
    <source>
        <dbReference type="EMBL" id="PIR07461.1"/>
    </source>
</evidence>
<dbReference type="EMBL" id="PCWR01000021">
    <property type="protein sequence ID" value="PIR07461.1"/>
    <property type="molecule type" value="Genomic_DNA"/>
</dbReference>
<protein>
    <recommendedName>
        <fullName evidence="3">AbiEi antitoxin C-terminal domain-containing protein</fullName>
    </recommendedName>
</protein>
<dbReference type="Proteomes" id="UP000228867">
    <property type="component" value="Unassembled WGS sequence"/>
</dbReference>
<dbReference type="AlphaFoldDB" id="A0A2H0NF00"/>
<sequence length="193" mass="22856">MSSAIEILLKTQKTVFAIQELSFLWKIRNSNTLKSKIYFLVKNKKLISLKKGIYALNQNYDKFELANKLRPPSYISLETVLRNSGIIFQYSSDIISISNISKTIKCQRINYVYHKIKNEVLFNKMGIKISDKYWIAEPERAFLDIIYLNKNYYFDNLSQINWGKCFSLVEIYKNKALKKRLKDYFKDVEKSKT</sequence>
<gene>
    <name evidence="1" type="ORF">COV54_00905</name>
</gene>
<organism evidence="1 2">
    <name type="scientific">Candidatus Jorgensenbacteria bacterium CG11_big_fil_rev_8_21_14_0_20_38_23</name>
    <dbReference type="NCBI Taxonomy" id="1974594"/>
    <lineage>
        <taxon>Bacteria</taxon>
        <taxon>Candidatus Joergenseniibacteriota</taxon>
    </lineage>
</organism>